<evidence type="ECO:0000313" key="3">
    <source>
        <dbReference type="Proteomes" id="UP000609064"/>
    </source>
</evidence>
<evidence type="ECO:0008006" key="4">
    <source>
        <dbReference type="Google" id="ProtNLM"/>
    </source>
</evidence>
<dbReference type="Proteomes" id="UP000609064">
    <property type="component" value="Unassembled WGS sequence"/>
</dbReference>
<reference evidence="2" key="2">
    <citation type="submission" date="2020-09" db="EMBL/GenBank/DDBJ databases">
        <authorList>
            <person name="Sun Q."/>
            <person name="Zhou Y."/>
        </authorList>
    </citation>
    <scope>NUCLEOTIDE SEQUENCE</scope>
    <source>
        <strain evidence="2">CGMCC 1.15958</strain>
    </source>
</reference>
<name>A0A917DVL5_9BACT</name>
<organism evidence="2 3">
    <name type="scientific">Emticicia aquatilis</name>
    <dbReference type="NCBI Taxonomy" id="1537369"/>
    <lineage>
        <taxon>Bacteria</taxon>
        <taxon>Pseudomonadati</taxon>
        <taxon>Bacteroidota</taxon>
        <taxon>Cytophagia</taxon>
        <taxon>Cytophagales</taxon>
        <taxon>Leadbetterellaceae</taxon>
        <taxon>Emticicia</taxon>
    </lineage>
</organism>
<protein>
    <recommendedName>
        <fullName evidence="4">Outer membrane protein beta-barrel domain-containing protein</fullName>
    </recommendedName>
</protein>
<proteinExistence type="predicted"/>
<dbReference type="EMBL" id="BMKK01000009">
    <property type="protein sequence ID" value="GGD71596.1"/>
    <property type="molecule type" value="Genomic_DNA"/>
</dbReference>
<keyword evidence="3" id="KW-1185">Reference proteome</keyword>
<evidence type="ECO:0000313" key="2">
    <source>
        <dbReference type="EMBL" id="GGD71596.1"/>
    </source>
</evidence>
<keyword evidence="1" id="KW-0732">Signal</keyword>
<sequence length="196" mass="21969">MTKANRIGLMILAITLLSIAQIQAQIQPQNLRLGFLNETSSLPSAKISRLPVHPTFNIGTDLRVRSGNHWQRAFGVDAYYYYHRKVEHAIMLDASYRIGYKFGFGLQLNLTTALGYKHAILAGKKYELKDGQYQPTTHWGKAQLNTKLGLGLEYPISDKYSLTTDYKVMVAAPSGDIFIPFSINTFLGTGLKIKIN</sequence>
<feature type="chain" id="PRO_5036673457" description="Outer membrane protein beta-barrel domain-containing protein" evidence="1">
    <location>
        <begin position="25"/>
        <end position="196"/>
    </location>
</feature>
<accession>A0A917DVL5</accession>
<feature type="signal peptide" evidence="1">
    <location>
        <begin position="1"/>
        <end position="24"/>
    </location>
</feature>
<dbReference type="RefSeq" id="WP_188768678.1">
    <property type="nucleotide sequence ID" value="NZ_BMKK01000009.1"/>
</dbReference>
<evidence type="ECO:0000256" key="1">
    <source>
        <dbReference type="SAM" id="SignalP"/>
    </source>
</evidence>
<reference evidence="2" key="1">
    <citation type="journal article" date="2014" name="Int. J. Syst. Evol. Microbiol.">
        <title>Complete genome sequence of Corynebacterium casei LMG S-19264T (=DSM 44701T), isolated from a smear-ripened cheese.</title>
        <authorList>
            <consortium name="US DOE Joint Genome Institute (JGI-PGF)"/>
            <person name="Walter F."/>
            <person name="Albersmeier A."/>
            <person name="Kalinowski J."/>
            <person name="Ruckert C."/>
        </authorList>
    </citation>
    <scope>NUCLEOTIDE SEQUENCE</scope>
    <source>
        <strain evidence="2">CGMCC 1.15958</strain>
    </source>
</reference>
<comment type="caution">
    <text evidence="2">The sequence shown here is derived from an EMBL/GenBank/DDBJ whole genome shotgun (WGS) entry which is preliminary data.</text>
</comment>
<dbReference type="AlphaFoldDB" id="A0A917DVL5"/>
<gene>
    <name evidence="2" type="ORF">GCM10011514_39630</name>
</gene>